<dbReference type="PANTHER" id="PTHR46017:SF2">
    <property type="entry name" value="MANNOSYLGLYCERATE HYDROLASE"/>
    <property type="match status" value="1"/>
</dbReference>
<comment type="similarity">
    <text evidence="1">Belongs to the glycosyl hydrolase 38 family.</text>
</comment>
<dbReference type="InterPro" id="IPR011330">
    <property type="entry name" value="Glyco_hydro/deAcase_b/a-brl"/>
</dbReference>
<dbReference type="Pfam" id="PF07748">
    <property type="entry name" value="Glyco_hydro_38C"/>
    <property type="match status" value="1"/>
</dbReference>
<keyword evidence="4" id="KW-0326">Glycosidase</keyword>
<keyword evidence="3" id="KW-0378">Hydrolase</keyword>
<feature type="domain" description="Glycoside hydrolase family 38 central" evidence="5">
    <location>
        <begin position="280"/>
        <end position="354"/>
    </location>
</feature>
<keyword evidence="2" id="KW-0479">Metal-binding</keyword>
<protein>
    <recommendedName>
        <fullName evidence="5">Glycoside hydrolase family 38 central domain-containing protein</fullName>
    </recommendedName>
</protein>
<evidence type="ECO:0000256" key="3">
    <source>
        <dbReference type="ARBA" id="ARBA00022801"/>
    </source>
</evidence>
<reference evidence="6" key="1">
    <citation type="submission" date="2020-10" db="EMBL/GenBank/DDBJ databases">
        <authorList>
            <person name="Gilroy R."/>
        </authorList>
    </citation>
    <scope>NUCLEOTIDE SEQUENCE</scope>
    <source>
        <strain evidence="6">13766</strain>
    </source>
</reference>
<dbReference type="InterPro" id="IPR011682">
    <property type="entry name" value="Glyco_hydro_38_C"/>
</dbReference>
<dbReference type="Proteomes" id="UP000824140">
    <property type="component" value="Unassembled WGS sequence"/>
</dbReference>
<name>A0A9D1FXP5_9FIRM</name>
<dbReference type="Gene3D" id="3.20.110.10">
    <property type="entry name" value="Glycoside hydrolase 38, N terminal domain"/>
    <property type="match status" value="1"/>
</dbReference>
<dbReference type="AlphaFoldDB" id="A0A9D1FXP5"/>
<dbReference type="Gene3D" id="1.20.1270.50">
    <property type="entry name" value="Glycoside hydrolase family 38, central domain"/>
    <property type="match status" value="1"/>
</dbReference>
<dbReference type="InterPro" id="IPR000602">
    <property type="entry name" value="Glyco_hydro_38_N"/>
</dbReference>
<evidence type="ECO:0000313" key="6">
    <source>
        <dbReference type="EMBL" id="HIS91411.1"/>
    </source>
</evidence>
<dbReference type="Gene3D" id="2.70.98.30">
    <property type="entry name" value="Golgi alpha-mannosidase II, domain 4"/>
    <property type="match status" value="1"/>
</dbReference>
<organism evidence="6 7">
    <name type="scientific">Candidatus Alectryocaccomicrobium excrementavium</name>
    <dbReference type="NCBI Taxonomy" id="2840668"/>
    <lineage>
        <taxon>Bacteria</taxon>
        <taxon>Bacillati</taxon>
        <taxon>Bacillota</taxon>
        <taxon>Clostridia</taxon>
        <taxon>Candidatus Alectryocaccomicrobium</taxon>
    </lineage>
</organism>
<dbReference type="GO" id="GO:0006013">
    <property type="term" value="P:mannose metabolic process"/>
    <property type="evidence" value="ECO:0007669"/>
    <property type="project" value="InterPro"/>
</dbReference>
<dbReference type="PANTHER" id="PTHR46017">
    <property type="entry name" value="ALPHA-MANNOSIDASE 2C1"/>
    <property type="match status" value="1"/>
</dbReference>
<evidence type="ECO:0000256" key="1">
    <source>
        <dbReference type="ARBA" id="ARBA00009792"/>
    </source>
</evidence>
<evidence type="ECO:0000313" key="7">
    <source>
        <dbReference type="Proteomes" id="UP000824140"/>
    </source>
</evidence>
<dbReference type="GO" id="GO:0004559">
    <property type="term" value="F:alpha-mannosidase activity"/>
    <property type="evidence" value="ECO:0007669"/>
    <property type="project" value="InterPro"/>
</dbReference>
<evidence type="ECO:0000259" key="5">
    <source>
        <dbReference type="SMART" id="SM00872"/>
    </source>
</evidence>
<dbReference type="InterPro" id="IPR041147">
    <property type="entry name" value="GH38_C"/>
</dbReference>
<evidence type="ECO:0000256" key="2">
    <source>
        <dbReference type="ARBA" id="ARBA00022723"/>
    </source>
</evidence>
<dbReference type="SMART" id="SM00872">
    <property type="entry name" value="Alpha-mann_mid"/>
    <property type="match status" value="1"/>
</dbReference>
<dbReference type="SUPFAM" id="SSF74650">
    <property type="entry name" value="Galactose mutarotase-like"/>
    <property type="match status" value="1"/>
</dbReference>
<dbReference type="Pfam" id="PF01074">
    <property type="entry name" value="Glyco_hydro_38N"/>
    <property type="match status" value="1"/>
</dbReference>
<dbReference type="InterPro" id="IPR015341">
    <property type="entry name" value="Glyco_hydro_38_cen"/>
</dbReference>
<evidence type="ECO:0000256" key="4">
    <source>
        <dbReference type="ARBA" id="ARBA00023295"/>
    </source>
</evidence>
<dbReference type="InterPro" id="IPR028995">
    <property type="entry name" value="Glyco_hydro_57/38_cen_sf"/>
</dbReference>
<dbReference type="SUPFAM" id="SSF88713">
    <property type="entry name" value="Glycoside hydrolase/deacetylase"/>
    <property type="match status" value="1"/>
</dbReference>
<accession>A0A9D1FXP5</accession>
<dbReference type="GO" id="GO:0030246">
    <property type="term" value="F:carbohydrate binding"/>
    <property type="evidence" value="ECO:0007669"/>
    <property type="project" value="InterPro"/>
</dbReference>
<dbReference type="Pfam" id="PF09261">
    <property type="entry name" value="Alpha-mann_mid"/>
    <property type="match status" value="1"/>
</dbReference>
<dbReference type="GO" id="GO:0046872">
    <property type="term" value="F:metal ion binding"/>
    <property type="evidence" value="ECO:0007669"/>
    <property type="project" value="UniProtKB-KW"/>
</dbReference>
<dbReference type="InterPro" id="IPR011013">
    <property type="entry name" value="Gal_mutarotase_sf_dom"/>
</dbReference>
<dbReference type="Pfam" id="PF17677">
    <property type="entry name" value="Glyco_hydro38C2"/>
    <property type="match status" value="1"/>
</dbReference>
<dbReference type="EMBL" id="DVJN01000003">
    <property type="protein sequence ID" value="HIS91411.1"/>
    <property type="molecule type" value="Genomic_DNA"/>
</dbReference>
<reference evidence="6" key="2">
    <citation type="journal article" date="2021" name="PeerJ">
        <title>Extensive microbial diversity within the chicken gut microbiome revealed by metagenomics and culture.</title>
        <authorList>
            <person name="Gilroy R."/>
            <person name="Ravi A."/>
            <person name="Getino M."/>
            <person name="Pursley I."/>
            <person name="Horton D.L."/>
            <person name="Alikhan N.F."/>
            <person name="Baker D."/>
            <person name="Gharbi K."/>
            <person name="Hall N."/>
            <person name="Watson M."/>
            <person name="Adriaenssens E.M."/>
            <person name="Foster-Nyarko E."/>
            <person name="Jarju S."/>
            <person name="Secka A."/>
            <person name="Antonio M."/>
            <person name="Oren A."/>
            <person name="Chaudhuri R.R."/>
            <person name="La Ragione R."/>
            <person name="Hildebrand F."/>
            <person name="Pallen M.J."/>
        </authorList>
    </citation>
    <scope>NUCLEOTIDE SEQUENCE</scope>
    <source>
        <strain evidence="6">13766</strain>
    </source>
</reference>
<gene>
    <name evidence="6" type="ORF">IAA84_00155</name>
</gene>
<dbReference type="InterPro" id="IPR027291">
    <property type="entry name" value="Glyco_hydro_38_N_sf"/>
</dbReference>
<proteinExistence type="inferred from homology"/>
<dbReference type="GO" id="GO:0009313">
    <property type="term" value="P:oligosaccharide catabolic process"/>
    <property type="evidence" value="ECO:0007669"/>
    <property type="project" value="TreeGrafter"/>
</dbReference>
<sequence length="888" mass="100213">MKTEVFIVSHTHWDREWYKTKSTFQMLLVDMMERLLGILAERDDFSAFLLDGQMLALEDYLAVCPQRKDEIYAHIQSGRLLVGPWYVLPDEYLASGEAHIRNYMEGMRLAGPSGTSIGYLPDSFGHPSQIPQILHGLGMREIVFWRGTGPEIRNAEFFWEGRDGSRILALNMAFGYSNAACLPEDPALRRQRLDHEVDKLERLSGLNLVLLMNGTDHVAPDARVADWVREYQAQHPEWTVRHATLKDYVAEAHRRAANAPLETHRGELRSGYRAYLLGDTLSTRIALKQKQRAAEVMVENQLEPALTMLDMAGLLRYPGAQMRHLWKLLLKNLPHDSICGCSIDEVHAEMHMRYEQLRQTGGYLLEKAAQSLSAAPGEWGDGVVTVFHSQLGRLKDRVEVDVLSVAHPLRYVDYQQDQRLLEFSGEDLPFPTGVVLRSEDGVEIPGQVLSNQMTDTTELNLMTQPVMNRCLLTRIAFLAEVEGIGYRQYAYRFAYDPVAPQETGGQSAQLENAWYRLRGNGKGGLDIYCKERGIWYRDQNTLIDVADAGDEYTFDPLPGDPGVQMDPSSIREERQGDSLLIQGVLRLPRQLAPDRTRRDVETVDCAVSIRARLPEGCQRIEITTTVSNQAQDHRLCALFPLASRAEACLCDSTFSLEEREIVRDGEQEKYAGWMEKPNNSFFQKNFTSLRGQDAGLAVMVKGLPHMQIWQDAKKDAMQLTLLRCVGWLSRPDLRSRNGNGGWSVATPGAQEPGLHRFEYALYPHANPPGHVLHRQALAFTQGLFAWQTSRKRAALQPARVFARLEDSRIFVSAFKRAEDGKDWVLRLINLSPDTVRTSLALPQLARLCACQAGLEESARGHLPTAGNQATVQFTPWEILTLRLAPENG</sequence>
<dbReference type="SUPFAM" id="SSF88688">
    <property type="entry name" value="Families 57/38 glycoside transferase middle domain"/>
    <property type="match status" value="1"/>
</dbReference>
<dbReference type="InterPro" id="IPR037094">
    <property type="entry name" value="Glyco_hydro_38_cen_sf"/>
</dbReference>
<comment type="caution">
    <text evidence="6">The sequence shown here is derived from an EMBL/GenBank/DDBJ whole genome shotgun (WGS) entry which is preliminary data.</text>
</comment>